<reference evidence="1" key="1">
    <citation type="journal article" date="2021" name="Proc. Natl. Acad. Sci. U.S.A.">
        <title>A Catalog of Tens of Thousands of Viruses from Human Metagenomes Reveals Hidden Associations with Chronic Diseases.</title>
        <authorList>
            <person name="Tisza M.J."/>
            <person name="Buck C.B."/>
        </authorList>
    </citation>
    <scope>NUCLEOTIDE SEQUENCE</scope>
    <source>
        <strain evidence="1">CtTDf8</strain>
    </source>
</reference>
<sequence>MKDEIMKGVIWMTTDGIKDASMAYDYAEDAKEAGKPELAALFIEDAKYRLGKVKEWYERAMSMHGGQLDAITETLCEHYREWYRDVLDKVMKFHS</sequence>
<organism evidence="1">
    <name type="scientific">Siphoviridae sp. ctTDf8</name>
    <dbReference type="NCBI Taxonomy" id="2825517"/>
    <lineage>
        <taxon>Viruses</taxon>
        <taxon>Duplodnaviria</taxon>
        <taxon>Heunggongvirae</taxon>
        <taxon>Uroviricota</taxon>
        <taxon>Caudoviricetes</taxon>
    </lineage>
</organism>
<name>A0A8S5UJ32_9CAUD</name>
<evidence type="ECO:0000313" key="1">
    <source>
        <dbReference type="EMBL" id="DAF94479.1"/>
    </source>
</evidence>
<accession>A0A8S5UJ32</accession>
<proteinExistence type="predicted"/>
<protein>
    <submittedName>
        <fullName evidence="1">Uncharacterized protein</fullName>
    </submittedName>
</protein>
<dbReference type="EMBL" id="BK016093">
    <property type="protein sequence ID" value="DAF94479.1"/>
    <property type="molecule type" value="Genomic_DNA"/>
</dbReference>